<evidence type="ECO:0000313" key="3">
    <source>
        <dbReference type="WBParaSite" id="PSAMB.scaffold4695size13826.g24953.t1"/>
    </source>
</evidence>
<dbReference type="Proteomes" id="UP000887566">
    <property type="component" value="Unplaced"/>
</dbReference>
<evidence type="ECO:0000313" key="2">
    <source>
        <dbReference type="Proteomes" id="UP000887566"/>
    </source>
</evidence>
<evidence type="ECO:0000259" key="1">
    <source>
        <dbReference type="Pfam" id="PF10551"/>
    </source>
</evidence>
<accession>A0A914WNJ9</accession>
<dbReference type="WBParaSite" id="PSAMB.scaffold4695size13826.g24953.t1">
    <property type="protein sequence ID" value="PSAMB.scaffold4695size13826.g24953.t1"/>
    <property type="gene ID" value="PSAMB.scaffold4695size13826.g24953"/>
</dbReference>
<keyword evidence="2" id="KW-1185">Reference proteome</keyword>
<sequence length="285" mass="32601">MCLTHVGHELSVKFIDLPKLLINDIARQLHEGHDNRTIVSKLHAANNAPTKDRGSYLTKKHVDYYRKKLGYASGRPDLDDHVAVDLIVKQYENDDNSPVFFYKPIVASDDKFALGLQTTGQRRLLDELGSNVISIDTTHETTRYKYLLCTLMVLDEAGGGQPAAEFFIEMESENDLIPLFQALKVRHLSLDPSYFMSDCASAFWNAWPKVFSGPETRTKRILWDRHIWGAWNGQMQNGANKIGTAKLRRVVRKCLAALIYEDDEAEFKRKYENIVNKLWIVGRNT</sequence>
<dbReference type="InterPro" id="IPR018289">
    <property type="entry name" value="MULE_transposase_dom"/>
</dbReference>
<proteinExistence type="predicted"/>
<dbReference type="AlphaFoldDB" id="A0A914WNJ9"/>
<dbReference type="PANTHER" id="PTHR33977:SF1">
    <property type="entry name" value="ZINC ION BINDING PROTEIN"/>
    <property type="match status" value="1"/>
</dbReference>
<dbReference type="Pfam" id="PF10551">
    <property type="entry name" value="MULE"/>
    <property type="match status" value="1"/>
</dbReference>
<dbReference type="PANTHER" id="PTHR33977">
    <property type="entry name" value="ZINC ION BINDING PROTEIN"/>
    <property type="match status" value="1"/>
</dbReference>
<name>A0A914WNJ9_9BILA</name>
<protein>
    <submittedName>
        <fullName evidence="3">MULE transposase domain-containing protein</fullName>
    </submittedName>
</protein>
<reference evidence="3" key="1">
    <citation type="submission" date="2022-11" db="UniProtKB">
        <authorList>
            <consortium name="WormBaseParasite"/>
        </authorList>
    </citation>
    <scope>IDENTIFICATION</scope>
</reference>
<feature type="domain" description="MULE transposase" evidence="1">
    <location>
        <begin position="132"/>
        <end position="220"/>
    </location>
</feature>
<organism evidence="2 3">
    <name type="scientific">Plectus sambesii</name>
    <dbReference type="NCBI Taxonomy" id="2011161"/>
    <lineage>
        <taxon>Eukaryota</taxon>
        <taxon>Metazoa</taxon>
        <taxon>Ecdysozoa</taxon>
        <taxon>Nematoda</taxon>
        <taxon>Chromadorea</taxon>
        <taxon>Plectida</taxon>
        <taxon>Plectina</taxon>
        <taxon>Plectoidea</taxon>
        <taxon>Plectidae</taxon>
        <taxon>Plectus</taxon>
    </lineage>
</organism>